<dbReference type="RefSeq" id="WP_345392839.1">
    <property type="nucleotide sequence ID" value="NZ_BAABHG010000005.1"/>
</dbReference>
<feature type="transmembrane region" description="Helical" evidence="1">
    <location>
        <begin position="78"/>
        <end position="95"/>
    </location>
</feature>
<name>A0ABW5GQ41_9PSEU</name>
<keyword evidence="1" id="KW-0812">Transmembrane</keyword>
<feature type="transmembrane region" description="Helical" evidence="1">
    <location>
        <begin position="169"/>
        <end position="189"/>
    </location>
</feature>
<accession>A0ABW5GQ41</accession>
<evidence type="ECO:0000313" key="2">
    <source>
        <dbReference type="EMBL" id="MFD2462957.1"/>
    </source>
</evidence>
<dbReference type="Proteomes" id="UP001597419">
    <property type="component" value="Unassembled WGS sequence"/>
</dbReference>
<keyword evidence="1" id="KW-0472">Membrane</keyword>
<proteinExistence type="predicted"/>
<feature type="transmembrane region" description="Helical" evidence="1">
    <location>
        <begin position="40"/>
        <end position="58"/>
    </location>
</feature>
<organism evidence="2 3">
    <name type="scientific">Amycolatopsis samaneae</name>
    <dbReference type="NCBI Taxonomy" id="664691"/>
    <lineage>
        <taxon>Bacteria</taxon>
        <taxon>Bacillati</taxon>
        <taxon>Actinomycetota</taxon>
        <taxon>Actinomycetes</taxon>
        <taxon>Pseudonocardiales</taxon>
        <taxon>Pseudonocardiaceae</taxon>
        <taxon>Amycolatopsis</taxon>
    </lineage>
</organism>
<protein>
    <submittedName>
        <fullName evidence="2">Uncharacterized protein</fullName>
    </submittedName>
</protein>
<keyword evidence="3" id="KW-1185">Reference proteome</keyword>
<feature type="transmembrane region" description="Helical" evidence="1">
    <location>
        <begin position="12"/>
        <end position="33"/>
    </location>
</feature>
<evidence type="ECO:0000256" key="1">
    <source>
        <dbReference type="SAM" id="Phobius"/>
    </source>
</evidence>
<sequence>MRWLTLYVRSRRVPTAGAVLLAATLAFWVINVLADPSQRIMFGAFAAVLSASAAAVSLGSDDPDLDRTAAIAWLSRRAAHVLAVGVASGLLLLLTQISDHPLGTVESAIRGVAGMTGLAALGATFFGAQLGWLLPTAQAVVALGAQIGGAKESTLTHVLAWPFQPDGTTAATVTAVVLALAGLLVHAVYGSKRVRTRQ</sequence>
<dbReference type="EMBL" id="JBHUKU010000020">
    <property type="protein sequence ID" value="MFD2462957.1"/>
    <property type="molecule type" value="Genomic_DNA"/>
</dbReference>
<comment type="caution">
    <text evidence="2">The sequence shown here is derived from an EMBL/GenBank/DDBJ whole genome shotgun (WGS) entry which is preliminary data.</text>
</comment>
<keyword evidence="1" id="KW-1133">Transmembrane helix</keyword>
<reference evidence="3" key="1">
    <citation type="journal article" date="2019" name="Int. J. Syst. Evol. Microbiol.">
        <title>The Global Catalogue of Microorganisms (GCM) 10K type strain sequencing project: providing services to taxonomists for standard genome sequencing and annotation.</title>
        <authorList>
            <consortium name="The Broad Institute Genomics Platform"/>
            <consortium name="The Broad Institute Genome Sequencing Center for Infectious Disease"/>
            <person name="Wu L."/>
            <person name="Ma J."/>
        </authorList>
    </citation>
    <scope>NUCLEOTIDE SEQUENCE [LARGE SCALE GENOMIC DNA]</scope>
    <source>
        <strain evidence="3">CGMCC 4.7643</strain>
    </source>
</reference>
<gene>
    <name evidence="2" type="ORF">ACFSYJ_30410</name>
</gene>
<evidence type="ECO:0000313" key="3">
    <source>
        <dbReference type="Proteomes" id="UP001597419"/>
    </source>
</evidence>
<feature type="transmembrane region" description="Helical" evidence="1">
    <location>
        <begin position="107"/>
        <end position="128"/>
    </location>
</feature>